<organism evidence="1 2">
    <name type="scientific">Bagarius yarrelli</name>
    <name type="common">Goonch</name>
    <name type="synonym">Bagrus yarrelli</name>
    <dbReference type="NCBI Taxonomy" id="175774"/>
    <lineage>
        <taxon>Eukaryota</taxon>
        <taxon>Metazoa</taxon>
        <taxon>Chordata</taxon>
        <taxon>Craniata</taxon>
        <taxon>Vertebrata</taxon>
        <taxon>Euteleostomi</taxon>
        <taxon>Actinopterygii</taxon>
        <taxon>Neopterygii</taxon>
        <taxon>Teleostei</taxon>
        <taxon>Ostariophysi</taxon>
        <taxon>Siluriformes</taxon>
        <taxon>Sisoridae</taxon>
        <taxon>Sisorinae</taxon>
        <taxon>Bagarius</taxon>
    </lineage>
</organism>
<protein>
    <submittedName>
        <fullName evidence="1">Uncharacterized protein</fullName>
    </submittedName>
</protein>
<gene>
    <name evidence="1" type="ORF">Baya_6898</name>
</gene>
<reference evidence="1 2" key="1">
    <citation type="journal article" date="2019" name="Genome Biol. Evol.">
        <title>Whole-Genome Sequencing of the Giant Devil Catfish, Bagarius yarrelli.</title>
        <authorList>
            <person name="Jiang W."/>
            <person name="Lv Y."/>
            <person name="Cheng L."/>
            <person name="Yang K."/>
            <person name="Chao B."/>
            <person name="Wang X."/>
            <person name="Li Y."/>
            <person name="Pan X."/>
            <person name="You X."/>
            <person name="Zhang Y."/>
            <person name="Yang J."/>
            <person name="Li J."/>
            <person name="Zhang X."/>
            <person name="Liu S."/>
            <person name="Sun C."/>
            <person name="Yang J."/>
            <person name="Shi Q."/>
        </authorList>
    </citation>
    <scope>NUCLEOTIDE SEQUENCE [LARGE SCALE GENOMIC DNA]</scope>
    <source>
        <strain evidence="1">JWS20170419001</strain>
        <tissue evidence="1">Muscle</tissue>
    </source>
</reference>
<dbReference type="EMBL" id="VCAZ01000043">
    <property type="protein sequence ID" value="TSM28116.1"/>
    <property type="molecule type" value="Genomic_DNA"/>
</dbReference>
<dbReference type="AlphaFoldDB" id="A0A556U379"/>
<sequence length="198" mass="21843">MALQHRQSRISGNEAHLFLFHCNPPSKQSAPDKARSKPLHTHLSICSSLCSHNNTGSLPSKSLERGRPRHARFFEPRPVARVHREASVHFRVGPVSLCPRYRIGLAFSSLRCGFCSARIEVAADADAAATPAASTNTEHCSHFHSHRVLLPYDFSEFSNECATPADVQLTYQATFNFLANVCVCVCVRSDSKPLGKLC</sequence>
<dbReference type="Proteomes" id="UP000319801">
    <property type="component" value="Unassembled WGS sequence"/>
</dbReference>
<proteinExistence type="predicted"/>
<evidence type="ECO:0000313" key="2">
    <source>
        <dbReference type="Proteomes" id="UP000319801"/>
    </source>
</evidence>
<comment type="caution">
    <text evidence="1">The sequence shown here is derived from an EMBL/GenBank/DDBJ whole genome shotgun (WGS) entry which is preliminary data.</text>
</comment>
<evidence type="ECO:0000313" key="1">
    <source>
        <dbReference type="EMBL" id="TSM28116.1"/>
    </source>
</evidence>
<keyword evidence="2" id="KW-1185">Reference proteome</keyword>
<name>A0A556U379_BAGYA</name>
<accession>A0A556U379</accession>